<dbReference type="GO" id="GO:0005524">
    <property type="term" value="F:ATP binding"/>
    <property type="evidence" value="ECO:0007669"/>
    <property type="project" value="UniProtKB-KW"/>
</dbReference>
<dbReference type="PANTHER" id="PTHR19211">
    <property type="entry name" value="ATP-BINDING TRANSPORT PROTEIN-RELATED"/>
    <property type="match status" value="1"/>
</dbReference>
<evidence type="ECO:0000259" key="4">
    <source>
        <dbReference type="PROSITE" id="PS50893"/>
    </source>
</evidence>
<dbReference type="InterPro" id="IPR003439">
    <property type="entry name" value="ABC_transporter-like_ATP-bd"/>
</dbReference>
<keyword evidence="1" id="KW-0677">Repeat</keyword>
<dbReference type="EMBL" id="CP001089">
    <property type="protein sequence ID" value="ACD93975.1"/>
    <property type="molecule type" value="Genomic_DNA"/>
</dbReference>
<evidence type="ECO:0000256" key="3">
    <source>
        <dbReference type="ARBA" id="ARBA00022840"/>
    </source>
</evidence>
<dbReference type="Pfam" id="PF00005">
    <property type="entry name" value="ABC_tran"/>
    <property type="match status" value="2"/>
</dbReference>
<dbReference type="OrthoDB" id="9762369at2"/>
<dbReference type="InterPro" id="IPR050611">
    <property type="entry name" value="ABCF"/>
</dbReference>
<proteinExistence type="predicted"/>
<dbReference type="STRING" id="398767.Glov_0246"/>
<dbReference type="SMART" id="SM00382">
    <property type="entry name" value="AAA"/>
    <property type="match status" value="2"/>
</dbReference>
<dbReference type="KEGG" id="glo:Glov_0246"/>
<keyword evidence="6" id="KW-1185">Reference proteome</keyword>
<sequence length="506" mass="56515">MSQPFLQFHHISYTYETAHEPLFRDVSLHFAVGWSGIVGANGTGKTTLLKLATGLLLPDDGYVDAPPRLVYCDQRTDDPPPQLAELLQDTAKTAAVIRGRLGIQEDWLVRWPTLSHGERKRSQIAVALWLEPEVLAIDEPTNHVDAVARNILLRALQSFPGVGLLVSHDRELLDILCQQCLFIEPPEVIARPGNYSKGTQIAAIDAQTIKKEYTQKKQAYKELRREAGLRRDLANQYEHKRSKKGIAKHDHDAKQKIDAARLTGKDIVGGKLLRQLDGRFEHAQKELEGIKVKKEYSLGIWLPGSVSKRNVLFQHVSGTLPLNTEKLLAFPQLGIRPTDRIALTGQNGAGKSTMLRWLLPQLNVPAGQLIYLPQEIDAAQSRAILAEVQTLPHEQLGQVMTIISRLGSRPHRLLDSREPSPGEIRKLLLALGMTRQPHIIVMDEPTNHLDLPSVECLESALADCPCALLLVSHDQRFLHALTRLEWLITQSQEPSVANFLTIKETA</sequence>
<organism evidence="5 6">
    <name type="scientific">Trichlorobacter lovleyi (strain ATCC BAA-1151 / DSM 17278 / SZ)</name>
    <name type="common">Geobacter lovleyi</name>
    <dbReference type="NCBI Taxonomy" id="398767"/>
    <lineage>
        <taxon>Bacteria</taxon>
        <taxon>Pseudomonadati</taxon>
        <taxon>Thermodesulfobacteriota</taxon>
        <taxon>Desulfuromonadia</taxon>
        <taxon>Geobacterales</taxon>
        <taxon>Geobacteraceae</taxon>
        <taxon>Trichlorobacter</taxon>
    </lineage>
</organism>
<reference evidence="5 6" key="1">
    <citation type="submission" date="2008-05" db="EMBL/GenBank/DDBJ databases">
        <title>Complete sequence of chromosome of Geobacter lovleyi SZ.</title>
        <authorList>
            <consortium name="US DOE Joint Genome Institute"/>
            <person name="Lucas S."/>
            <person name="Copeland A."/>
            <person name="Lapidus A."/>
            <person name="Glavina del Rio T."/>
            <person name="Dalin E."/>
            <person name="Tice H."/>
            <person name="Bruce D."/>
            <person name="Goodwin L."/>
            <person name="Pitluck S."/>
            <person name="Chertkov O."/>
            <person name="Meincke L."/>
            <person name="Brettin T."/>
            <person name="Detter J.C."/>
            <person name="Han C."/>
            <person name="Tapia R."/>
            <person name="Kuske C.R."/>
            <person name="Schmutz J."/>
            <person name="Larimer F."/>
            <person name="Land M."/>
            <person name="Hauser L."/>
            <person name="Kyrpides N."/>
            <person name="Mikhailova N."/>
            <person name="Sung Y."/>
            <person name="Fletcher K.E."/>
            <person name="Ritalahti K.M."/>
            <person name="Loeffler F.E."/>
            <person name="Richardson P."/>
        </authorList>
    </citation>
    <scope>NUCLEOTIDE SEQUENCE [LARGE SCALE GENOMIC DNA]</scope>
    <source>
        <strain evidence="6">ATCC BAA-1151 / DSM 17278 / SZ</strain>
    </source>
</reference>
<dbReference type="AlphaFoldDB" id="B3EAZ1"/>
<evidence type="ECO:0000256" key="2">
    <source>
        <dbReference type="ARBA" id="ARBA00022741"/>
    </source>
</evidence>
<accession>B3EAZ1</accession>
<evidence type="ECO:0000313" key="6">
    <source>
        <dbReference type="Proteomes" id="UP000002420"/>
    </source>
</evidence>
<dbReference type="Gene3D" id="3.40.50.300">
    <property type="entry name" value="P-loop containing nucleotide triphosphate hydrolases"/>
    <property type="match status" value="3"/>
</dbReference>
<dbReference type="PROSITE" id="PS50893">
    <property type="entry name" value="ABC_TRANSPORTER_2"/>
    <property type="match status" value="1"/>
</dbReference>
<dbReference type="PANTHER" id="PTHR19211:SF6">
    <property type="entry name" value="BLL7188 PROTEIN"/>
    <property type="match status" value="1"/>
</dbReference>
<dbReference type="Proteomes" id="UP000002420">
    <property type="component" value="Chromosome"/>
</dbReference>
<feature type="domain" description="ABC transporter" evidence="4">
    <location>
        <begin position="6"/>
        <end position="211"/>
    </location>
</feature>
<name>B3EAZ1_TRIL1</name>
<dbReference type="InterPro" id="IPR003593">
    <property type="entry name" value="AAA+_ATPase"/>
</dbReference>
<keyword evidence="3" id="KW-0067">ATP-binding</keyword>
<protein>
    <submittedName>
        <fullName evidence="5">ABC transporter related</fullName>
    </submittedName>
</protein>
<dbReference type="HOGENOM" id="CLU_000604_36_3_7"/>
<dbReference type="GO" id="GO:0016887">
    <property type="term" value="F:ATP hydrolysis activity"/>
    <property type="evidence" value="ECO:0007669"/>
    <property type="project" value="InterPro"/>
</dbReference>
<gene>
    <name evidence="5" type="ordered locus">Glov_0246</name>
</gene>
<keyword evidence="2" id="KW-0547">Nucleotide-binding</keyword>
<evidence type="ECO:0000313" key="5">
    <source>
        <dbReference type="EMBL" id="ACD93975.1"/>
    </source>
</evidence>
<dbReference type="RefSeq" id="WP_012468333.1">
    <property type="nucleotide sequence ID" value="NC_010814.1"/>
</dbReference>
<dbReference type="SUPFAM" id="SSF52540">
    <property type="entry name" value="P-loop containing nucleoside triphosphate hydrolases"/>
    <property type="match status" value="2"/>
</dbReference>
<evidence type="ECO:0000256" key="1">
    <source>
        <dbReference type="ARBA" id="ARBA00022737"/>
    </source>
</evidence>
<dbReference type="eggNOG" id="COG0488">
    <property type="taxonomic scope" value="Bacteria"/>
</dbReference>
<dbReference type="InterPro" id="IPR027417">
    <property type="entry name" value="P-loop_NTPase"/>
</dbReference>